<evidence type="ECO:0000313" key="2">
    <source>
        <dbReference type="Proteomes" id="UP000236725"/>
    </source>
</evidence>
<gene>
    <name evidence="1" type="ORF">SAMN05444001_10151</name>
</gene>
<name>A0A8G2BTH9_9BACT</name>
<evidence type="ECO:0000313" key="1">
    <source>
        <dbReference type="EMBL" id="SEF40803.1"/>
    </source>
</evidence>
<comment type="caution">
    <text evidence="1">The sequence shown here is derived from an EMBL/GenBank/DDBJ whole genome shotgun (WGS) entry which is preliminary data.</text>
</comment>
<dbReference type="RefSeq" id="WP_103982052.1">
    <property type="nucleotide sequence ID" value="NZ_FNVS01000001.1"/>
</dbReference>
<keyword evidence="2" id="KW-1185">Reference proteome</keyword>
<proteinExistence type="predicted"/>
<sequence length="105" mass="11930">MAAEEKIPIGGVLVTPGKCPKFTMDGRNYHFTLHQEKKHVTLEKPDGKDEAHYFFRTDPSTSGPGYVVTGYKEPGNHDLDELKNVSKYVKENYTEILKKAFRGKK</sequence>
<reference evidence="1 2" key="1">
    <citation type="submission" date="2016-10" db="EMBL/GenBank/DDBJ databases">
        <authorList>
            <person name="Varghese N."/>
            <person name="Submissions S."/>
        </authorList>
    </citation>
    <scope>NUCLEOTIDE SEQUENCE [LARGE SCALE GENOMIC DNA]</scope>
    <source>
        <strain evidence="1 2">DSM 29073</strain>
    </source>
</reference>
<dbReference type="Proteomes" id="UP000236725">
    <property type="component" value="Unassembled WGS sequence"/>
</dbReference>
<dbReference type="EMBL" id="FNVS01000001">
    <property type="protein sequence ID" value="SEF40803.1"/>
    <property type="molecule type" value="Genomic_DNA"/>
</dbReference>
<protein>
    <submittedName>
        <fullName evidence="1">Uncharacterized protein</fullName>
    </submittedName>
</protein>
<dbReference type="AlphaFoldDB" id="A0A8G2BTH9"/>
<organism evidence="1 2">
    <name type="scientific">Parabacteroides chinchillae</name>
    <dbReference type="NCBI Taxonomy" id="871327"/>
    <lineage>
        <taxon>Bacteria</taxon>
        <taxon>Pseudomonadati</taxon>
        <taxon>Bacteroidota</taxon>
        <taxon>Bacteroidia</taxon>
        <taxon>Bacteroidales</taxon>
        <taxon>Tannerellaceae</taxon>
        <taxon>Parabacteroides</taxon>
    </lineage>
</organism>
<accession>A0A8G2BTH9</accession>